<dbReference type="AlphaFoldDB" id="A0AAU7WM18"/>
<name>A0AAU7WM18_9PSED</name>
<evidence type="ECO:0000313" key="1">
    <source>
        <dbReference type="EMBL" id="XBY21588.1"/>
    </source>
</evidence>
<organism evidence="1">
    <name type="scientific">Pseudomonas sp. W17</name>
    <dbReference type="NCBI Taxonomy" id="3144407"/>
    <lineage>
        <taxon>Bacteria</taxon>
        <taxon>Pseudomonadati</taxon>
        <taxon>Pseudomonadota</taxon>
        <taxon>Gammaproteobacteria</taxon>
        <taxon>Pseudomonadales</taxon>
        <taxon>Pseudomonadaceae</taxon>
        <taxon>Pseudomonas</taxon>
    </lineage>
</organism>
<accession>A0AAU7WM18</accession>
<proteinExistence type="predicted"/>
<dbReference type="RefSeq" id="WP_232512102.1">
    <property type="nucleotide sequence ID" value="NZ_CP158490.1"/>
</dbReference>
<protein>
    <submittedName>
        <fullName evidence="1">Uncharacterized protein</fullName>
    </submittedName>
</protein>
<sequence>MRPTMLCCRHGVLVLVQDHDREGLQAQTRRDLGAAFDQAWARQLHDPEHGVMAGVYCLGQQLERQLQAPLVNDDAGNGRGP</sequence>
<dbReference type="EMBL" id="CP158490">
    <property type="protein sequence ID" value="XBY21588.1"/>
    <property type="molecule type" value="Genomic_DNA"/>
</dbReference>
<reference evidence="1" key="1">
    <citation type="submission" date="2024-06" db="EMBL/GenBank/DDBJ databases">
        <authorList>
            <person name="Wu L."/>
        </authorList>
    </citation>
    <scope>NUCLEOTIDE SEQUENCE</scope>
    <source>
        <strain evidence="1">W17</strain>
    </source>
</reference>
<gene>
    <name evidence="1" type="ORF">ABCR88_18925</name>
</gene>